<keyword evidence="1" id="KW-0805">Transcription regulation</keyword>
<dbReference type="Proteomes" id="UP000009229">
    <property type="component" value="Chromosome"/>
</dbReference>
<dbReference type="PANTHER" id="PTHR30136:SF24">
    <property type="entry name" value="HTH-TYPE TRANSCRIPTIONAL REPRESSOR ALLR"/>
    <property type="match status" value="1"/>
</dbReference>
<evidence type="ECO:0000256" key="1">
    <source>
        <dbReference type="ARBA" id="ARBA00023015"/>
    </source>
</evidence>
<evidence type="ECO:0000256" key="3">
    <source>
        <dbReference type="ARBA" id="ARBA00023163"/>
    </source>
</evidence>
<reference evidence="7" key="1">
    <citation type="submission" date="2011-05" db="EMBL/GenBank/DDBJ databases">
        <title>Complete sequence of Desulfotomaculum kuznetsovii DSM 6115.</title>
        <authorList>
            <person name="Lucas S."/>
            <person name="Han J."/>
            <person name="Lapidus A."/>
            <person name="Cheng J.-F."/>
            <person name="Goodwin L."/>
            <person name="Pitluck S."/>
            <person name="Peters L."/>
            <person name="Mikhailova N."/>
            <person name="Lu M."/>
            <person name="Saunders E."/>
            <person name="Han C."/>
            <person name="Tapia R."/>
            <person name="Land M."/>
            <person name="Hauser L."/>
            <person name="Kyrpides N."/>
            <person name="Ivanova N."/>
            <person name="Pagani I."/>
            <person name="Nazina T."/>
            <person name="Ivanova A."/>
            <person name="Parshina S."/>
            <person name="Kuever J."/>
            <person name="Muyzer G."/>
            <person name="Plugge C."/>
            <person name="Stams A."/>
            <person name="Woyke T."/>
        </authorList>
    </citation>
    <scope>NUCLEOTIDE SEQUENCE [LARGE SCALE GENOMIC DNA]</scope>
    <source>
        <strain evidence="7">DSM 6115 / VKM B-1805 / 17</strain>
    </source>
</reference>
<sequence>MENGIRSLTKALKILDSFTLEKPELSIGEIVFLLDMPKTTVIRLVSTLEKNKYLERDQVTKKYRLGTKLLCFANIVQRTLKVREVALPVMKEIRDQSGETVYLNIIENDERMCVEYVESNQELQRVVFVGQRSPLYAGASAKVLLAYLPEVKIKEYLSKIKLEALASHTITNSNELLEELTIIRNQGYAISNSELIEGVFSICAPVFNHERTVVASLALGLPAVRANEKRITEFIALVKSGAKEISRRLGYDGP</sequence>
<dbReference type="Gene3D" id="1.10.10.10">
    <property type="entry name" value="Winged helix-like DNA-binding domain superfamily/Winged helix DNA-binding domain"/>
    <property type="match status" value="1"/>
</dbReference>
<protein>
    <submittedName>
        <fullName evidence="6">Transcriptional regulator, IclR family</fullName>
    </submittedName>
</protein>
<dbReference type="InterPro" id="IPR005471">
    <property type="entry name" value="Tscrpt_reg_IclR_N"/>
</dbReference>
<dbReference type="PROSITE" id="PS51077">
    <property type="entry name" value="HTH_ICLR"/>
    <property type="match status" value="1"/>
</dbReference>
<feature type="domain" description="IclR-ED" evidence="5">
    <location>
        <begin position="68"/>
        <end position="251"/>
    </location>
</feature>
<dbReference type="RefSeq" id="WP_013821916.1">
    <property type="nucleotide sequence ID" value="NC_015573.1"/>
</dbReference>
<evidence type="ECO:0000259" key="4">
    <source>
        <dbReference type="PROSITE" id="PS51077"/>
    </source>
</evidence>
<dbReference type="GO" id="GO:0003677">
    <property type="term" value="F:DNA binding"/>
    <property type="evidence" value="ECO:0007669"/>
    <property type="project" value="UniProtKB-KW"/>
</dbReference>
<keyword evidence="3" id="KW-0804">Transcription</keyword>
<dbReference type="InterPro" id="IPR036390">
    <property type="entry name" value="WH_DNA-bd_sf"/>
</dbReference>
<feature type="domain" description="HTH iclR-type" evidence="4">
    <location>
        <begin position="5"/>
        <end position="67"/>
    </location>
</feature>
<organism evidence="6 7">
    <name type="scientific">Desulfofundulus kuznetsovii (strain DSM 6115 / VKM B-1805 / 17)</name>
    <name type="common">Desulfotomaculum kuznetsovii</name>
    <dbReference type="NCBI Taxonomy" id="760568"/>
    <lineage>
        <taxon>Bacteria</taxon>
        <taxon>Bacillati</taxon>
        <taxon>Bacillota</taxon>
        <taxon>Clostridia</taxon>
        <taxon>Eubacteriales</taxon>
        <taxon>Peptococcaceae</taxon>
        <taxon>Desulfofundulus</taxon>
    </lineage>
</organism>
<keyword evidence="2" id="KW-0238">DNA-binding</keyword>
<evidence type="ECO:0000313" key="6">
    <source>
        <dbReference type="EMBL" id="AEG14401.1"/>
    </source>
</evidence>
<dbReference type="InterPro" id="IPR029016">
    <property type="entry name" value="GAF-like_dom_sf"/>
</dbReference>
<dbReference type="InterPro" id="IPR050707">
    <property type="entry name" value="HTH_MetabolicPath_Reg"/>
</dbReference>
<dbReference type="PANTHER" id="PTHR30136">
    <property type="entry name" value="HELIX-TURN-HELIX TRANSCRIPTIONAL REGULATOR, ICLR FAMILY"/>
    <property type="match status" value="1"/>
</dbReference>
<proteinExistence type="predicted"/>
<dbReference type="SUPFAM" id="SSF55781">
    <property type="entry name" value="GAF domain-like"/>
    <property type="match status" value="1"/>
</dbReference>
<evidence type="ECO:0000259" key="5">
    <source>
        <dbReference type="PROSITE" id="PS51078"/>
    </source>
</evidence>
<dbReference type="GO" id="GO:0003700">
    <property type="term" value="F:DNA-binding transcription factor activity"/>
    <property type="evidence" value="ECO:0007669"/>
    <property type="project" value="TreeGrafter"/>
</dbReference>
<dbReference type="SMART" id="SM00346">
    <property type="entry name" value="HTH_ICLR"/>
    <property type="match status" value="1"/>
</dbReference>
<dbReference type="PROSITE" id="PS51078">
    <property type="entry name" value="ICLR_ED"/>
    <property type="match status" value="1"/>
</dbReference>
<accession>A0AAU8P9C2</accession>
<dbReference type="InterPro" id="IPR014757">
    <property type="entry name" value="Tscrpt_reg_IclR_C"/>
</dbReference>
<dbReference type="Pfam" id="PF01614">
    <property type="entry name" value="IclR_C"/>
    <property type="match status" value="1"/>
</dbReference>
<gene>
    <name evidence="6" type="ordered locus">Desku_0796</name>
</gene>
<evidence type="ECO:0000256" key="2">
    <source>
        <dbReference type="ARBA" id="ARBA00023125"/>
    </source>
</evidence>
<dbReference type="AlphaFoldDB" id="A0AAU8P9C2"/>
<name>A0AAU8P9C2_DESK7</name>
<keyword evidence="7" id="KW-1185">Reference proteome</keyword>
<dbReference type="KEGG" id="dku:Desku_0796"/>
<dbReference type="SUPFAM" id="SSF46785">
    <property type="entry name" value="Winged helix' DNA-binding domain"/>
    <property type="match status" value="1"/>
</dbReference>
<dbReference type="GO" id="GO:0045892">
    <property type="term" value="P:negative regulation of DNA-templated transcription"/>
    <property type="evidence" value="ECO:0007669"/>
    <property type="project" value="TreeGrafter"/>
</dbReference>
<dbReference type="EMBL" id="CP002770">
    <property type="protein sequence ID" value="AEG14401.1"/>
    <property type="molecule type" value="Genomic_DNA"/>
</dbReference>
<dbReference type="InterPro" id="IPR036388">
    <property type="entry name" value="WH-like_DNA-bd_sf"/>
</dbReference>
<dbReference type="Gene3D" id="3.30.450.40">
    <property type="match status" value="1"/>
</dbReference>
<evidence type="ECO:0000313" key="7">
    <source>
        <dbReference type="Proteomes" id="UP000009229"/>
    </source>
</evidence>
<dbReference type="Pfam" id="PF09339">
    <property type="entry name" value="HTH_IclR"/>
    <property type="match status" value="1"/>
</dbReference>